<evidence type="ECO:0000313" key="7">
    <source>
        <dbReference type="EMBL" id="KAJ0393424.1"/>
    </source>
</evidence>
<dbReference type="Gene3D" id="3.30.530.20">
    <property type="match status" value="1"/>
</dbReference>
<keyword evidence="1" id="KW-0479">Metal-binding</keyword>
<dbReference type="InterPro" id="IPR029016">
    <property type="entry name" value="GAF-like_dom_sf"/>
</dbReference>
<keyword evidence="3" id="KW-0862">Zinc</keyword>
<dbReference type="InterPro" id="IPR017455">
    <property type="entry name" value="Znf_FYVE-rel"/>
</dbReference>
<dbReference type="SMART" id="SM00064">
    <property type="entry name" value="FYVE"/>
    <property type="match status" value="1"/>
</dbReference>
<evidence type="ECO:0000256" key="5">
    <source>
        <dbReference type="SAM" id="MobiDB-lite"/>
    </source>
</evidence>
<dbReference type="PANTHER" id="PTHR43102:SF2">
    <property type="entry name" value="GAF DOMAIN-CONTAINING PROTEIN"/>
    <property type="match status" value="1"/>
</dbReference>
<dbReference type="PROSITE" id="PS50178">
    <property type="entry name" value="ZF_FYVE"/>
    <property type="match status" value="1"/>
</dbReference>
<evidence type="ECO:0000259" key="6">
    <source>
        <dbReference type="PROSITE" id="PS50178"/>
    </source>
</evidence>
<dbReference type="Pfam" id="PF01363">
    <property type="entry name" value="FYVE"/>
    <property type="match status" value="1"/>
</dbReference>
<dbReference type="EMBL" id="JAKCXM010000494">
    <property type="protein sequence ID" value="KAJ0393424.1"/>
    <property type="molecule type" value="Genomic_DNA"/>
</dbReference>
<dbReference type="SMART" id="SM00065">
    <property type="entry name" value="GAF"/>
    <property type="match status" value="1"/>
</dbReference>
<feature type="domain" description="FYVE-type" evidence="6">
    <location>
        <begin position="288"/>
        <end position="340"/>
    </location>
</feature>
<dbReference type="GO" id="GO:0008270">
    <property type="term" value="F:zinc ion binding"/>
    <property type="evidence" value="ECO:0007669"/>
    <property type="project" value="UniProtKB-KW"/>
</dbReference>
<name>A0AAD5LU76_PYTIN</name>
<reference evidence="7" key="1">
    <citation type="submission" date="2021-12" db="EMBL/GenBank/DDBJ databases">
        <title>Prjna785345.</title>
        <authorList>
            <person name="Rujirawat T."/>
            <person name="Krajaejun T."/>
        </authorList>
    </citation>
    <scope>NUCLEOTIDE SEQUENCE</scope>
    <source>
        <strain evidence="7">Pi057C3</strain>
    </source>
</reference>
<dbReference type="PANTHER" id="PTHR43102">
    <property type="entry name" value="SLR1143 PROTEIN"/>
    <property type="match status" value="1"/>
</dbReference>
<feature type="region of interest" description="Disordered" evidence="5">
    <location>
        <begin position="125"/>
        <end position="152"/>
    </location>
</feature>
<proteinExistence type="predicted"/>
<protein>
    <recommendedName>
        <fullName evidence="6">FYVE-type domain-containing protein</fullName>
    </recommendedName>
</protein>
<dbReference type="Proteomes" id="UP001209570">
    <property type="component" value="Unassembled WGS sequence"/>
</dbReference>
<comment type="caution">
    <text evidence="7">The sequence shown here is derived from an EMBL/GenBank/DDBJ whole genome shotgun (WGS) entry which is preliminary data.</text>
</comment>
<evidence type="ECO:0000256" key="1">
    <source>
        <dbReference type="ARBA" id="ARBA00022723"/>
    </source>
</evidence>
<dbReference type="InterPro" id="IPR000306">
    <property type="entry name" value="Znf_FYVE"/>
</dbReference>
<evidence type="ECO:0000256" key="4">
    <source>
        <dbReference type="PROSITE-ProRule" id="PRU00091"/>
    </source>
</evidence>
<feature type="compositionally biased region" description="Polar residues" evidence="5">
    <location>
        <begin position="143"/>
        <end position="152"/>
    </location>
</feature>
<dbReference type="InterPro" id="IPR023393">
    <property type="entry name" value="START-like_dom_sf"/>
</dbReference>
<dbReference type="InterPro" id="IPR003018">
    <property type="entry name" value="GAF"/>
</dbReference>
<gene>
    <name evidence="7" type="ORF">P43SY_000282</name>
</gene>
<sequence>MAAPTTADEVLSRYNVRAQLSHDREVALEELGERRLRSLLRRVVGDDAVNDKPNKLLQEKENYRIYEIPSDDKATVTLKGVLLLQSSSCEEVMELLSATGAAHVRSLYSDLFGSLFTDCAVLHETSGSSASSSSSKSRHNGGRTDSTASSLTPLQSSSAYHWLMLRDLNSHLPQRDFFFLRYNQTHAPDDPVASHRVGWGASVWESVELPTCGPVLSAAECRRHAFSKCGFVVEASEQSDATRVTFFLSSAAADRPWLLKAAASVRFIPSAIVNLRIRLNRLVDKRAWASTDDCALCSQSFKLFKRQHHCRICGVSICSKCSDVRQNAIRVCLSCLNGEDTSALWGRVHMARKKLGASSSSSVGSASYSHSWDTTVKESWTSSASSFSHSMDPSSRVSLQSSESFSSCARASALDEFLDGDSFSTLKLKTSVSMASMSSATSSVGCDEDDVTENTPYAYTLTYSKGNPWPDPPRPSNEDARLARLQSLNLTQQFAKDNLHELLDLAKTSSNCPVAAVTVVTVAQSLLVAAMGLAGDHVPRDMAFESHVIMSADPLVVLDTHKDERFAMNPLVSTLNIRSYIGLPLVTKEGIVVGALSLGDVRARDKVTGAELRSLQRIASRLVAKMDANNLEASHEVSGVLLL</sequence>
<organism evidence="7 8">
    <name type="scientific">Pythium insidiosum</name>
    <name type="common">Pythiosis disease agent</name>
    <dbReference type="NCBI Taxonomy" id="114742"/>
    <lineage>
        <taxon>Eukaryota</taxon>
        <taxon>Sar</taxon>
        <taxon>Stramenopiles</taxon>
        <taxon>Oomycota</taxon>
        <taxon>Peronosporomycetes</taxon>
        <taxon>Pythiales</taxon>
        <taxon>Pythiaceae</taxon>
        <taxon>Pythium</taxon>
    </lineage>
</organism>
<dbReference type="InterPro" id="IPR013083">
    <property type="entry name" value="Znf_RING/FYVE/PHD"/>
</dbReference>
<dbReference type="Gene3D" id="3.30.450.40">
    <property type="match status" value="1"/>
</dbReference>
<keyword evidence="8" id="KW-1185">Reference proteome</keyword>
<dbReference type="SUPFAM" id="SSF57903">
    <property type="entry name" value="FYVE/PHD zinc finger"/>
    <property type="match status" value="1"/>
</dbReference>
<evidence type="ECO:0000313" key="8">
    <source>
        <dbReference type="Proteomes" id="UP001209570"/>
    </source>
</evidence>
<evidence type="ECO:0000256" key="3">
    <source>
        <dbReference type="ARBA" id="ARBA00022833"/>
    </source>
</evidence>
<dbReference type="InterPro" id="IPR011011">
    <property type="entry name" value="Znf_FYVE_PHD"/>
</dbReference>
<dbReference type="Pfam" id="PF01590">
    <property type="entry name" value="GAF"/>
    <property type="match status" value="1"/>
</dbReference>
<keyword evidence="2 4" id="KW-0863">Zinc-finger</keyword>
<feature type="compositionally biased region" description="Low complexity" evidence="5">
    <location>
        <begin position="126"/>
        <end position="135"/>
    </location>
</feature>
<accession>A0AAD5LU76</accession>
<evidence type="ECO:0000256" key="2">
    <source>
        <dbReference type="ARBA" id="ARBA00022771"/>
    </source>
</evidence>
<dbReference type="Gene3D" id="3.30.40.10">
    <property type="entry name" value="Zinc/RING finger domain, C3HC4 (zinc finger)"/>
    <property type="match status" value="1"/>
</dbReference>
<dbReference type="SUPFAM" id="SSF55781">
    <property type="entry name" value="GAF domain-like"/>
    <property type="match status" value="1"/>
</dbReference>
<dbReference type="AlphaFoldDB" id="A0AAD5LU76"/>